<dbReference type="AlphaFoldDB" id="A0A0L8HBI9"/>
<protein>
    <submittedName>
        <fullName evidence="1">Uncharacterized protein</fullName>
    </submittedName>
</protein>
<dbReference type="EMBL" id="KQ418589">
    <property type="protein sequence ID" value="KOF86621.1"/>
    <property type="molecule type" value="Genomic_DNA"/>
</dbReference>
<accession>A0A0L8HBI9</accession>
<reference evidence="1" key="1">
    <citation type="submission" date="2015-07" db="EMBL/GenBank/DDBJ databases">
        <title>MeaNS - Measles Nucleotide Surveillance Program.</title>
        <authorList>
            <person name="Tran T."/>
            <person name="Druce J."/>
        </authorList>
    </citation>
    <scope>NUCLEOTIDE SEQUENCE</scope>
    <source>
        <strain evidence="1">UCB-OBI-ISO-001</strain>
        <tissue evidence="1">Gonad</tissue>
    </source>
</reference>
<gene>
    <name evidence="1" type="ORF">OCBIM_22018269mg</name>
</gene>
<name>A0A0L8HBI9_OCTBM</name>
<evidence type="ECO:0000313" key="1">
    <source>
        <dbReference type="EMBL" id="KOF86621.1"/>
    </source>
</evidence>
<organism evidence="1">
    <name type="scientific">Octopus bimaculoides</name>
    <name type="common">California two-spotted octopus</name>
    <dbReference type="NCBI Taxonomy" id="37653"/>
    <lineage>
        <taxon>Eukaryota</taxon>
        <taxon>Metazoa</taxon>
        <taxon>Spiralia</taxon>
        <taxon>Lophotrochozoa</taxon>
        <taxon>Mollusca</taxon>
        <taxon>Cephalopoda</taxon>
        <taxon>Coleoidea</taxon>
        <taxon>Octopodiformes</taxon>
        <taxon>Octopoda</taxon>
        <taxon>Incirrata</taxon>
        <taxon>Octopodidae</taxon>
        <taxon>Octopus</taxon>
    </lineage>
</organism>
<proteinExistence type="predicted"/>
<sequence length="64" mass="7404">MEEIFCTTKARNCSPQYEGNISCSNKQQQLVIKRRQYFVLQQTAIVHHNMKAIFRAPTDSNCSP</sequence>